<dbReference type="GO" id="GO:0003677">
    <property type="term" value="F:DNA binding"/>
    <property type="evidence" value="ECO:0007669"/>
    <property type="project" value="InterPro"/>
</dbReference>
<dbReference type="PANTHER" id="PTHR34396">
    <property type="entry name" value="OS03G0264950 PROTEIN-RELATED"/>
    <property type="match status" value="1"/>
</dbReference>
<feature type="region of interest" description="Disordered" evidence="4">
    <location>
        <begin position="31"/>
        <end position="65"/>
    </location>
</feature>
<comment type="caution">
    <text evidence="6">The sequence shown here is derived from an EMBL/GenBank/DDBJ whole genome shotgun (WGS) entry which is preliminary data.</text>
</comment>
<reference evidence="6" key="1">
    <citation type="journal article" date="2019" name="BMC Genomics">
        <title>A new reference genome for Sorghum bicolor reveals high levels of sequence similarity between sweet and grain genotypes: implications for the genetics of sugar metabolism.</title>
        <authorList>
            <person name="Cooper E.A."/>
            <person name="Brenton Z.W."/>
            <person name="Flinn B.S."/>
            <person name="Jenkins J."/>
            <person name="Shu S."/>
            <person name="Flowers D."/>
            <person name="Luo F."/>
            <person name="Wang Y."/>
            <person name="Xia P."/>
            <person name="Barry K."/>
            <person name="Daum C."/>
            <person name="Lipzen A."/>
            <person name="Yoshinaga Y."/>
            <person name="Schmutz J."/>
            <person name="Saski C."/>
            <person name="Vermerris W."/>
            <person name="Kresovich S."/>
        </authorList>
    </citation>
    <scope>NUCLEOTIDE SEQUENCE</scope>
</reference>
<dbReference type="InterPro" id="IPR003656">
    <property type="entry name" value="Znf_BED"/>
</dbReference>
<evidence type="ECO:0000256" key="4">
    <source>
        <dbReference type="SAM" id="MobiDB-lite"/>
    </source>
</evidence>
<evidence type="ECO:0000256" key="1">
    <source>
        <dbReference type="ARBA" id="ARBA00022723"/>
    </source>
</evidence>
<evidence type="ECO:0000256" key="2">
    <source>
        <dbReference type="ARBA" id="ARBA00022771"/>
    </source>
</evidence>
<evidence type="ECO:0000256" key="3">
    <source>
        <dbReference type="ARBA" id="ARBA00022833"/>
    </source>
</evidence>
<gene>
    <name evidence="6" type="ORF">BDA96_02G183600</name>
</gene>
<dbReference type="InterPro" id="IPR036236">
    <property type="entry name" value="Znf_C2H2_sf"/>
</dbReference>
<evidence type="ECO:0000313" key="6">
    <source>
        <dbReference type="EMBL" id="KAG0543359.1"/>
    </source>
</evidence>
<reference evidence="6" key="2">
    <citation type="submission" date="2020-10" db="EMBL/GenBank/DDBJ databases">
        <authorList>
            <person name="Cooper E.A."/>
            <person name="Brenton Z.W."/>
            <person name="Flinn B.S."/>
            <person name="Jenkins J."/>
            <person name="Shu S."/>
            <person name="Flowers D."/>
            <person name="Luo F."/>
            <person name="Wang Y."/>
            <person name="Xia P."/>
            <person name="Barry K."/>
            <person name="Daum C."/>
            <person name="Lipzen A."/>
            <person name="Yoshinaga Y."/>
            <person name="Schmutz J."/>
            <person name="Saski C."/>
            <person name="Vermerris W."/>
            <person name="Kresovich S."/>
        </authorList>
    </citation>
    <scope>NUCLEOTIDE SEQUENCE</scope>
</reference>
<evidence type="ECO:0000259" key="5">
    <source>
        <dbReference type="Pfam" id="PF02892"/>
    </source>
</evidence>
<dbReference type="Proteomes" id="UP000807115">
    <property type="component" value="Chromosome 2"/>
</dbReference>
<dbReference type="GO" id="GO:0008270">
    <property type="term" value="F:zinc ion binding"/>
    <property type="evidence" value="ECO:0007669"/>
    <property type="project" value="UniProtKB-KW"/>
</dbReference>
<dbReference type="EMBL" id="CM027681">
    <property type="protein sequence ID" value="KAG0543359.1"/>
    <property type="molecule type" value="Genomic_DNA"/>
</dbReference>
<sequence length="131" mass="14794">DTEDYLSSRLNRLLDMQEKLLEANRISLQSKTNKRKRSTLVVNASNSGQATQSVTSPTPVSPIQKRNKRICSKKSLVWKYFSTGFRGQDPIATCNHCGQIYSCDQSTHGTSTLWYRLRNLCPEDPLKGQGN</sequence>
<accession>A0A921RMP2</accession>
<dbReference type="SUPFAM" id="SSF57667">
    <property type="entry name" value="beta-beta-alpha zinc fingers"/>
    <property type="match status" value="1"/>
</dbReference>
<dbReference type="PANTHER" id="PTHR34396:SF27">
    <property type="entry name" value="OS08G0208700 PROTEIN"/>
    <property type="match status" value="1"/>
</dbReference>
<proteinExistence type="predicted"/>
<keyword evidence="1" id="KW-0479">Metal-binding</keyword>
<keyword evidence="3" id="KW-0862">Zinc</keyword>
<feature type="non-terminal residue" evidence="6">
    <location>
        <position position="1"/>
    </location>
</feature>
<dbReference type="InterPro" id="IPR053031">
    <property type="entry name" value="Cuticle_assoc_protein"/>
</dbReference>
<keyword evidence="2" id="KW-0863">Zinc-finger</keyword>
<dbReference type="AlphaFoldDB" id="A0A921RMP2"/>
<feature type="domain" description="BED-type" evidence="5">
    <location>
        <begin position="75"/>
        <end position="122"/>
    </location>
</feature>
<protein>
    <recommendedName>
        <fullName evidence="5">BED-type domain-containing protein</fullName>
    </recommendedName>
</protein>
<evidence type="ECO:0000313" key="7">
    <source>
        <dbReference type="Proteomes" id="UP000807115"/>
    </source>
</evidence>
<dbReference type="SMART" id="SM00614">
    <property type="entry name" value="ZnF_BED"/>
    <property type="match status" value="1"/>
</dbReference>
<name>A0A921RMP2_SORBI</name>
<dbReference type="Pfam" id="PF02892">
    <property type="entry name" value="zf-BED"/>
    <property type="match status" value="1"/>
</dbReference>
<feature type="compositionally biased region" description="Polar residues" evidence="4">
    <location>
        <begin position="40"/>
        <end position="58"/>
    </location>
</feature>
<feature type="non-terminal residue" evidence="6">
    <location>
        <position position="131"/>
    </location>
</feature>
<organism evidence="6 7">
    <name type="scientific">Sorghum bicolor</name>
    <name type="common">Sorghum</name>
    <name type="synonym">Sorghum vulgare</name>
    <dbReference type="NCBI Taxonomy" id="4558"/>
    <lineage>
        <taxon>Eukaryota</taxon>
        <taxon>Viridiplantae</taxon>
        <taxon>Streptophyta</taxon>
        <taxon>Embryophyta</taxon>
        <taxon>Tracheophyta</taxon>
        <taxon>Spermatophyta</taxon>
        <taxon>Magnoliopsida</taxon>
        <taxon>Liliopsida</taxon>
        <taxon>Poales</taxon>
        <taxon>Poaceae</taxon>
        <taxon>PACMAD clade</taxon>
        <taxon>Panicoideae</taxon>
        <taxon>Andropogonodae</taxon>
        <taxon>Andropogoneae</taxon>
        <taxon>Sorghinae</taxon>
        <taxon>Sorghum</taxon>
    </lineage>
</organism>